<keyword evidence="2" id="KW-1185">Reference proteome</keyword>
<dbReference type="RefSeq" id="WP_041572667.1">
    <property type="nucleotide sequence ID" value="NZ_CP009044.1"/>
</dbReference>
<protein>
    <submittedName>
        <fullName evidence="1">Uncharacterized protein</fullName>
    </submittedName>
</protein>
<keyword evidence="1" id="KW-0614">Plasmid</keyword>
<dbReference type="Proteomes" id="UP000028486">
    <property type="component" value="Plasmid pCIG1485E"/>
</dbReference>
<geneLocation type="plasmid" evidence="1 2">
    <name>pCIG1485E</name>
</geneLocation>
<evidence type="ECO:0000313" key="2">
    <source>
        <dbReference type="Proteomes" id="UP000028486"/>
    </source>
</evidence>
<gene>
    <name evidence="1" type="ORF">CIG1485E_a0013</name>
</gene>
<organism evidence="1 2">
    <name type="scientific">Campylobacter iguaniorum</name>
    <dbReference type="NCBI Taxonomy" id="1244531"/>
    <lineage>
        <taxon>Bacteria</taxon>
        <taxon>Pseudomonadati</taxon>
        <taxon>Campylobacterota</taxon>
        <taxon>Epsilonproteobacteria</taxon>
        <taxon>Campylobacterales</taxon>
        <taxon>Campylobacteraceae</taxon>
        <taxon>Campylobacter</taxon>
    </lineage>
</organism>
<name>A0A076FD15_9BACT</name>
<evidence type="ECO:0000313" key="1">
    <source>
        <dbReference type="EMBL" id="AII15538.1"/>
    </source>
</evidence>
<proteinExistence type="predicted"/>
<reference evidence="1 2" key="1">
    <citation type="journal article" date="2014" name="Genome Announc.">
        <title>Complete Genome Sequence of Campylobacter iguaniorum Strain 1485ET, Isolated from a Bearded Dragon (Pogona vitticeps).</title>
        <authorList>
            <person name="Gilbert M.J."/>
            <person name="Miller W.G."/>
            <person name="Yee E."/>
            <person name="Kik M."/>
            <person name="Wagenaar J.A."/>
            <person name="Duim B."/>
        </authorList>
    </citation>
    <scope>NUCLEOTIDE SEQUENCE [LARGE SCALE GENOMIC DNA]</scope>
    <source>
        <strain evidence="1 2">1485E</strain>
        <plasmid evidence="1">pCIG1485E</plasmid>
    </source>
</reference>
<dbReference type="AlphaFoldDB" id="A0A076FD15"/>
<accession>A0A076FD15</accession>
<dbReference type="EMBL" id="CP009044">
    <property type="protein sequence ID" value="AII15538.1"/>
    <property type="molecule type" value="Genomic_DNA"/>
</dbReference>
<dbReference type="HOGENOM" id="CLU_2153689_0_0_7"/>
<dbReference type="KEGG" id="caj:CIG1485E_a0013"/>
<sequence length="111" mass="13376">MDILEQLIKNRHFEYEIAINTSFGGFSLTKEMCEELHLNFKTQAYIFDKDRSNPVLIELIKKHKPKDLEIVKIELEDIPRAYLRNYDGREEIIYRDDNMAYPLMDYLCQRN</sequence>